<proteinExistence type="predicted"/>
<accession>A4A8C4</accession>
<reference evidence="3 4" key="2">
    <citation type="journal article" date="2009" name="PLoS ONE">
        <title>The photosynthetic apparatus and its regulation in the aerobic gammaproteobacterium Congregibacter litoralis gen. nov., sp. nov.</title>
        <authorList>
            <person name="Spring S."/>
            <person name="Lunsdorf H."/>
            <person name="Fuchs B.M."/>
            <person name="Tindall B.J."/>
        </authorList>
    </citation>
    <scope>NUCLEOTIDE SEQUENCE [LARGE SCALE GENOMIC DNA]</scope>
    <source>
        <strain evidence="3">KT71</strain>
    </source>
</reference>
<sequence length="235" mass="25880">MSTAYISFLEEERVSAPTSRALLVALLLSLLTHLMLSVYLQDQWKPGAASRSEPEVQRQIELSLRETTLPETPTKEANHGNREAVEKLDSEKPSIITSDKRQVEFQDQPVQDTLAPSGAVDNPAIDVPPQPSARVSRPQGLNLSLPETAQDPASTPRPGRSSTIFDGQLLETLARQQERSGALEPSKLAIEGNASSFVGGRWQSFVKIGKLCFEVIEADPLDALSTDQWYRRDCD</sequence>
<dbReference type="STRING" id="314285.KT71_15179"/>
<dbReference type="eggNOG" id="ENOG502ZM42">
    <property type="taxonomic scope" value="Bacteria"/>
</dbReference>
<dbReference type="OrthoDB" id="9975084at2"/>
<organism evidence="3 4">
    <name type="scientific">Congregibacter litoralis KT71</name>
    <dbReference type="NCBI Taxonomy" id="314285"/>
    <lineage>
        <taxon>Bacteria</taxon>
        <taxon>Pseudomonadati</taxon>
        <taxon>Pseudomonadota</taxon>
        <taxon>Gammaproteobacteria</taxon>
        <taxon>Cellvibrionales</taxon>
        <taxon>Halieaceae</taxon>
        <taxon>Congregibacter</taxon>
    </lineage>
</organism>
<name>A4A8C4_9GAMM</name>
<evidence type="ECO:0000256" key="1">
    <source>
        <dbReference type="SAM" id="MobiDB-lite"/>
    </source>
</evidence>
<dbReference type="RefSeq" id="WP_008295471.1">
    <property type="nucleotide sequence ID" value="NZ_CM002299.1"/>
</dbReference>
<evidence type="ECO:0000256" key="2">
    <source>
        <dbReference type="SAM" id="Phobius"/>
    </source>
</evidence>
<keyword evidence="2" id="KW-0812">Transmembrane</keyword>
<dbReference type="EMBL" id="AAOA02000001">
    <property type="protein sequence ID" value="EAQ97919.1"/>
    <property type="molecule type" value="Genomic_DNA"/>
</dbReference>
<evidence type="ECO:0000313" key="4">
    <source>
        <dbReference type="Proteomes" id="UP000019205"/>
    </source>
</evidence>
<feature type="region of interest" description="Disordered" evidence="1">
    <location>
        <begin position="65"/>
        <end position="164"/>
    </location>
</feature>
<keyword evidence="4" id="KW-1185">Reference proteome</keyword>
<evidence type="ECO:0000313" key="3">
    <source>
        <dbReference type="EMBL" id="EAQ97919.1"/>
    </source>
</evidence>
<keyword evidence="2" id="KW-0472">Membrane</keyword>
<protein>
    <submittedName>
        <fullName evidence="3">Uncharacterized protein</fullName>
    </submittedName>
</protein>
<comment type="caution">
    <text evidence="3">The sequence shown here is derived from an EMBL/GenBank/DDBJ whole genome shotgun (WGS) entry which is preliminary data.</text>
</comment>
<dbReference type="HOGENOM" id="CLU_1178621_0_0_6"/>
<feature type="compositionally biased region" description="Basic and acidic residues" evidence="1">
    <location>
        <begin position="73"/>
        <end position="104"/>
    </location>
</feature>
<dbReference type="AlphaFoldDB" id="A4A8C4"/>
<keyword evidence="2" id="KW-1133">Transmembrane helix</keyword>
<feature type="compositionally biased region" description="Polar residues" evidence="1">
    <location>
        <begin position="139"/>
        <end position="153"/>
    </location>
</feature>
<feature type="transmembrane region" description="Helical" evidence="2">
    <location>
        <begin position="21"/>
        <end position="40"/>
    </location>
</feature>
<dbReference type="Proteomes" id="UP000019205">
    <property type="component" value="Chromosome"/>
</dbReference>
<gene>
    <name evidence="3" type="ORF">KT71_15179</name>
</gene>
<reference evidence="3 4" key="1">
    <citation type="journal article" date="2007" name="Proc. Natl. Acad. Sci. U.S.A.">
        <title>Characterization of a marine gammaproteobacterium capable of aerobic anoxygenic photosynthesis.</title>
        <authorList>
            <person name="Fuchs B.M."/>
            <person name="Spring S."/>
            <person name="Teeling H."/>
            <person name="Quast C."/>
            <person name="Wulf J."/>
            <person name="Schattenhofer M."/>
            <person name="Yan S."/>
            <person name="Ferriera S."/>
            <person name="Johnson J."/>
            <person name="Glockner F.O."/>
            <person name="Amann R."/>
        </authorList>
    </citation>
    <scope>NUCLEOTIDE SEQUENCE [LARGE SCALE GENOMIC DNA]</scope>
    <source>
        <strain evidence="3">KT71</strain>
    </source>
</reference>